<feature type="domain" description="SpoVT-AbrB" evidence="3">
    <location>
        <begin position="1"/>
        <end position="45"/>
    </location>
</feature>
<dbReference type="InterPro" id="IPR037914">
    <property type="entry name" value="SpoVT-AbrB_sf"/>
</dbReference>
<evidence type="ECO:0000313" key="5">
    <source>
        <dbReference type="Proteomes" id="UP000561181"/>
    </source>
</evidence>
<keyword evidence="2" id="KW-0175">Coiled coil</keyword>
<evidence type="ECO:0000256" key="2">
    <source>
        <dbReference type="SAM" id="Coils"/>
    </source>
</evidence>
<keyword evidence="5" id="KW-1185">Reference proteome</keyword>
<evidence type="ECO:0000256" key="1">
    <source>
        <dbReference type="PROSITE-ProRule" id="PRU01076"/>
    </source>
</evidence>
<dbReference type="CDD" id="cd16320">
    <property type="entry name" value="MraZ_N"/>
    <property type="match status" value="1"/>
</dbReference>
<dbReference type="CDD" id="cd16321">
    <property type="entry name" value="MraZ_C"/>
    <property type="match status" value="1"/>
</dbReference>
<dbReference type="AlphaFoldDB" id="A0A848QNW1"/>
<name>A0A848QNW1_9SPHN</name>
<gene>
    <name evidence="4" type="ORF">HKD42_01830</name>
</gene>
<dbReference type="InterPro" id="IPR007159">
    <property type="entry name" value="SpoVT-AbrB_dom"/>
</dbReference>
<evidence type="ECO:0000313" key="4">
    <source>
        <dbReference type="EMBL" id="NMW30798.1"/>
    </source>
</evidence>
<dbReference type="InterPro" id="IPR038619">
    <property type="entry name" value="MraZ_sf"/>
</dbReference>
<protein>
    <submittedName>
        <fullName evidence="4">Division/cell wall cluster transcriptional repressor MraZ</fullName>
    </submittedName>
</protein>
<organism evidence="4 5">
    <name type="scientific">Pontixanthobacter rizhaonensis</name>
    <dbReference type="NCBI Taxonomy" id="2730337"/>
    <lineage>
        <taxon>Bacteria</taxon>
        <taxon>Pseudomonadati</taxon>
        <taxon>Pseudomonadota</taxon>
        <taxon>Alphaproteobacteria</taxon>
        <taxon>Sphingomonadales</taxon>
        <taxon>Erythrobacteraceae</taxon>
        <taxon>Pontixanthobacter</taxon>
    </lineage>
</organism>
<dbReference type="GO" id="GO:0003677">
    <property type="term" value="F:DNA binding"/>
    <property type="evidence" value="ECO:0007669"/>
    <property type="project" value="UniProtKB-UniRule"/>
</dbReference>
<dbReference type="InterPro" id="IPR035642">
    <property type="entry name" value="MraZ_N"/>
</dbReference>
<dbReference type="EMBL" id="JABCRE010000002">
    <property type="protein sequence ID" value="NMW30798.1"/>
    <property type="molecule type" value="Genomic_DNA"/>
</dbReference>
<dbReference type="PROSITE" id="PS51740">
    <property type="entry name" value="SPOVT_ABRB"/>
    <property type="match status" value="1"/>
</dbReference>
<sequence>MLGDKGRFVLPPEFRNTVKLSSEGRTLCLVKDEEFDCLVGFGLSREDEFEDMLDREEERAIRLNRDFSRLKRSNQLYGYKKIPFDDSGRFTMPDYLLGLANITDSLYFQGAGSSFTVWNPEVLARQDDGWSNAKAACAGMVAEAAAKAGKKAGGKGK</sequence>
<reference evidence="4 5" key="1">
    <citation type="submission" date="2020-04" db="EMBL/GenBank/DDBJ databases">
        <authorList>
            <person name="Liu A."/>
        </authorList>
    </citation>
    <scope>NUCLEOTIDE SEQUENCE [LARGE SCALE GENOMIC DNA]</scope>
    <source>
        <strain evidence="4 5">RZ02</strain>
    </source>
</reference>
<keyword evidence="1" id="KW-0238">DNA-binding</keyword>
<accession>A0A848QNW1</accession>
<comment type="caution">
    <text evidence="4">The sequence shown here is derived from an EMBL/GenBank/DDBJ whole genome shotgun (WGS) entry which is preliminary data.</text>
</comment>
<dbReference type="Gene3D" id="3.40.1550.20">
    <property type="entry name" value="Transcriptional regulator MraZ domain"/>
    <property type="match status" value="1"/>
</dbReference>
<proteinExistence type="predicted"/>
<evidence type="ECO:0000259" key="3">
    <source>
        <dbReference type="PROSITE" id="PS51740"/>
    </source>
</evidence>
<feature type="coiled-coil region" evidence="2">
    <location>
        <begin position="46"/>
        <end position="73"/>
    </location>
</feature>
<dbReference type="Proteomes" id="UP000561181">
    <property type="component" value="Unassembled WGS sequence"/>
</dbReference>
<dbReference type="InterPro" id="IPR035644">
    <property type="entry name" value="MraZ_C"/>
</dbReference>
<dbReference type="SUPFAM" id="SSF89447">
    <property type="entry name" value="AbrB/MazE/MraZ-like"/>
    <property type="match status" value="1"/>
</dbReference>